<proteinExistence type="predicted"/>
<organism evidence="1 2">
    <name type="scientific">Photorhabdus namnaonensis</name>
    <dbReference type="NCBI Taxonomy" id="1851568"/>
    <lineage>
        <taxon>Bacteria</taxon>
        <taxon>Pseudomonadati</taxon>
        <taxon>Pseudomonadota</taxon>
        <taxon>Gammaproteobacteria</taxon>
        <taxon>Enterobacterales</taxon>
        <taxon>Morganellaceae</taxon>
        <taxon>Photorhabdus</taxon>
    </lineage>
</organism>
<dbReference type="Proteomes" id="UP000092665">
    <property type="component" value="Unassembled WGS sequence"/>
</dbReference>
<gene>
    <name evidence="1" type="ORF">Phpb_00013</name>
</gene>
<keyword evidence="2" id="KW-1185">Reference proteome</keyword>
<evidence type="ECO:0000313" key="2">
    <source>
        <dbReference type="Proteomes" id="UP000092665"/>
    </source>
</evidence>
<name>A0A1B8YNZ5_9GAMM</name>
<accession>A0A1B8YNZ5</accession>
<dbReference type="AlphaFoldDB" id="A0A1B8YNZ5"/>
<sequence>MIRNERSNPFIFNEVCQQFETPHICMRGYKPFAGEIFNKALIGNNHTLVDRIQKSTFRFTDKT</sequence>
<evidence type="ECO:0000313" key="1">
    <source>
        <dbReference type="EMBL" id="OCA56842.1"/>
    </source>
</evidence>
<reference evidence="2" key="1">
    <citation type="submission" date="2015-11" db="EMBL/GenBank/DDBJ databases">
        <authorList>
            <person name="Tobias N.J."/>
            <person name="Mishra B."/>
            <person name="Gupta D.K."/>
            <person name="Thines M."/>
            <person name="Stinear T.P."/>
            <person name="Bode H.B."/>
        </authorList>
    </citation>
    <scope>NUCLEOTIDE SEQUENCE [LARGE SCALE GENOMIC DNA]</scope>
    <source>
        <strain evidence="2">PB45.5</strain>
    </source>
</reference>
<protein>
    <submittedName>
        <fullName evidence="1">Uncharacterized protein</fullName>
    </submittedName>
</protein>
<dbReference type="EMBL" id="LOIC01000001">
    <property type="protein sequence ID" value="OCA56842.1"/>
    <property type="molecule type" value="Genomic_DNA"/>
</dbReference>
<comment type="caution">
    <text evidence="1">The sequence shown here is derived from an EMBL/GenBank/DDBJ whole genome shotgun (WGS) entry which is preliminary data.</text>
</comment>